<feature type="transmembrane region" description="Helical" evidence="1">
    <location>
        <begin position="348"/>
        <end position="371"/>
    </location>
</feature>
<reference evidence="2 3" key="1">
    <citation type="journal article" date="2019" name="Appl. Microbiol. Biotechnol.">
        <title>Uncovering carbohydrate metabolism through a genotype-phenotype association study of 56 lactic acid bacteria genomes.</title>
        <authorList>
            <person name="Buron-Moles G."/>
            <person name="Chailyan A."/>
            <person name="Dolejs I."/>
            <person name="Forster J."/>
            <person name="Miks M.H."/>
        </authorList>
    </citation>
    <scope>NUCLEOTIDE SEQUENCE [LARGE SCALE GENOMIC DNA]</scope>
    <source>
        <strain evidence="2 3">ATCC 700006</strain>
    </source>
</reference>
<dbReference type="Proteomes" id="UP000295681">
    <property type="component" value="Unassembled WGS sequence"/>
</dbReference>
<feature type="transmembrane region" description="Helical" evidence="1">
    <location>
        <begin position="468"/>
        <end position="485"/>
    </location>
</feature>
<keyword evidence="3" id="KW-1185">Reference proteome</keyword>
<dbReference type="RefSeq" id="WP_010006959.1">
    <property type="nucleotide sequence ID" value="NZ_JAGYGP010000001.1"/>
</dbReference>
<feature type="transmembrane region" description="Helical" evidence="1">
    <location>
        <begin position="397"/>
        <end position="420"/>
    </location>
</feature>
<feature type="transmembrane region" description="Helical" evidence="1">
    <location>
        <begin position="21"/>
        <end position="38"/>
    </location>
</feature>
<feature type="transmembrane region" description="Helical" evidence="1">
    <location>
        <begin position="300"/>
        <end position="318"/>
    </location>
</feature>
<keyword evidence="1" id="KW-1133">Transmembrane helix</keyword>
<protein>
    <recommendedName>
        <fullName evidence="4">ABC transporter permease</fullName>
    </recommendedName>
</protein>
<dbReference type="STRING" id="907931.GCA_000165675_01632"/>
<feature type="transmembrane region" description="Helical" evidence="1">
    <location>
        <begin position="164"/>
        <end position="187"/>
    </location>
</feature>
<evidence type="ECO:0000313" key="3">
    <source>
        <dbReference type="Proteomes" id="UP000295681"/>
    </source>
</evidence>
<evidence type="ECO:0000256" key="1">
    <source>
        <dbReference type="SAM" id="Phobius"/>
    </source>
</evidence>
<evidence type="ECO:0008006" key="4">
    <source>
        <dbReference type="Google" id="ProtNLM"/>
    </source>
</evidence>
<keyword evidence="1" id="KW-0812">Transmembrane</keyword>
<feature type="transmembrane region" description="Helical" evidence="1">
    <location>
        <begin position="440"/>
        <end position="461"/>
    </location>
</feature>
<sequence>MKQTNHLGLLLRLNVKRDLKYIVIWLAVIMFMMISGLIKLTDVYGDTNSIQQLVSMMSTPIMTTMFGKVPEINHYNTAILFGAIMIPMMGVLMGMMNIQIAVNGARREEAEGATELIRATSVKTETPLLLVMVELLVLNIVTTLLIYGSLLILPMQGANAGTSLLLAGILGMIGLFFGSVTLVIAQLFADARTVSMVSFAILGLSYVLRMIIDARGLYDFVWLSPFNWLESTQVYFGNHLRYMILPLILIAVFSILAVILVQRRGLNAGIIQTADQGRARAGMTLRGFVSVLSRLELKGVIGWQLGIAFMAMIYGSLFNEVADMVASNQNLVKVLGLQKVQGMQDELFARYMVMISLLLALLAIMAGFSVIQRQHKDAQIGVFDLLGSQPISRTKYFLTYTVGGQLVGIISWIIGYLVLWVTASLTVERKLPIDLFMTAFWGYLPMILLSLAIGAVFIGWLPRWFYGLYIYFGVMFLLTYMKHLLELPDWFLRLSAFGWTEDIPAVSVSQVTLWGMVIISAILMAIGWLGFRRRDLV</sequence>
<accession>A0A4R5NBI5</accession>
<dbReference type="EMBL" id="PUFI01000005">
    <property type="protein sequence ID" value="TDG69461.1"/>
    <property type="molecule type" value="Genomic_DNA"/>
</dbReference>
<feature type="transmembrane region" description="Helical" evidence="1">
    <location>
        <begin position="128"/>
        <end position="152"/>
    </location>
</feature>
<name>A0A4R5NBI5_9LACO</name>
<comment type="caution">
    <text evidence="2">The sequence shown here is derived from an EMBL/GenBank/DDBJ whole genome shotgun (WGS) entry which is preliminary data.</text>
</comment>
<feature type="transmembrane region" description="Helical" evidence="1">
    <location>
        <begin position="194"/>
        <end position="212"/>
    </location>
</feature>
<evidence type="ECO:0000313" key="2">
    <source>
        <dbReference type="EMBL" id="TDG69461.1"/>
    </source>
</evidence>
<gene>
    <name evidence="2" type="ORF">C5L23_000923</name>
</gene>
<dbReference type="AlphaFoldDB" id="A0A4R5NBI5"/>
<feature type="transmembrane region" description="Helical" evidence="1">
    <location>
        <begin position="78"/>
        <end position="98"/>
    </location>
</feature>
<feature type="transmembrane region" description="Helical" evidence="1">
    <location>
        <begin position="242"/>
        <end position="261"/>
    </location>
</feature>
<keyword evidence="1" id="KW-0472">Membrane</keyword>
<proteinExistence type="predicted"/>
<organism evidence="2 3">
    <name type="scientific">Leuconostoc fallax</name>
    <dbReference type="NCBI Taxonomy" id="1251"/>
    <lineage>
        <taxon>Bacteria</taxon>
        <taxon>Bacillati</taxon>
        <taxon>Bacillota</taxon>
        <taxon>Bacilli</taxon>
        <taxon>Lactobacillales</taxon>
        <taxon>Lactobacillaceae</taxon>
        <taxon>Leuconostoc</taxon>
    </lineage>
</organism>
<feature type="transmembrane region" description="Helical" evidence="1">
    <location>
        <begin position="511"/>
        <end position="531"/>
    </location>
</feature>